<gene>
    <name evidence="1" type="ORF">EVA_05141</name>
</gene>
<dbReference type="AlphaFoldDB" id="J9D2B3"/>
<dbReference type="EMBL" id="AMCI01001072">
    <property type="protein sequence ID" value="EJX06751.1"/>
    <property type="molecule type" value="Genomic_DNA"/>
</dbReference>
<sequence>MERRGRTAHTGKNPCNFSLFVFSLSQYPFFFCLYAPLVRCSCFHWKLSHFIIHEPPKKEKRKFVTLRLQRGDGVF</sequence>
<reference evidence="1" key="1">
    <citation type="journal article" date="2012" name="PLoS ONE">
        <title>Gene sets for utilization of primary and secondary nutrition supplies in the distal gut of endangered iberian lynx.</title>
        <authorList>
            <person name="Alcaide M."/>
            <person name="Messina E."/>
            <person name="Richter M."/>
            <person name="Bargiela R."/>
            <person name="Peplies J."/>
            <person name="Huws S.A."/>
            <person name="Newbold C.J."/>
            <person name="Golyshin P.N."/>
            <person name="Simon M.A."/>
            <person name="Lopez G."/>
            <person name="Yakimov M.M."/>
            <person name="Ferrer M."/>
        </authorList>
    </citation>
    <scope>NUCLEOTIDE SEQUENCE</scope>
</reference>
<evidence type="ECO:0000313" key="1">
    <source>
        <dbReference type="EMBL" id="EJX06751.1"/>
    </source>
</evidence>
<protein>
    <submittedName>
        <fullName evidence="1">Uncharacterized protein</fullName>
    </submittedName>
</protein>
<accession>J9D2B3</accession>
<comment type="caution">
    <text evidence="1">The sequence shown here is derived from an EMBL/GenBank/DDBJ whole genome shotgun (WGS) entry which is preliminary data.</text>
</comment>
<proteinExistence type="predicted"/>
<name>J9D2B3_9ZZZZ</name>
<organism evidence="1">
    <name type="scientific">gut metagenome</name>
    <dbReference type="NCBI Taxonomy" id="749906"/>
    <lineage>
        <taxon>unclassified sequences</taxon>
        <taxon>metagenomes</taxon>
        <taxon>organismal metagenomes</taxon>
    </lineage>
</organism>